<gene>
    <name evidence="3" type="ORF">A2Z11_03580</name>
</gene>
<dbReference type="InterPro" id="IPR007159">
    <property type="entry name" value="SpoVT-AbrB_dom"/>
</dbReference>
<dbReference type="Gene3D" id="2.10.260.10">
    <property type="match status" value="1"/>
</dbReference>
<dbReference type="GO" id="GO:0003677">
    <property type="term" value="F:DNA binding"/>
    <property type="evidence" value="ECO:0007669"/>
    <property type="project" value="UniProtKB-UniRule"/>
</dbReference>
<evidence type="ECO:0000313" key="3">
    <source>
        <dbReference type="EMBL" id="OGY25483.1"/>
    </source>
</evidence>
<evidence type="ECO:0000313" key="4">
    <source>
        <dbReference type="Proteomes" id="UP000176389"/>
    </source>
</evidence>
<dbReference type="SUPFAM" id="SSF89447">
    <property type="entry name" value="AbrB/MazE/MraZ-like"/>
    <property type="match status" value="1"/>
</dbReference>
<dbReference type="Pfam" id="PF04014">
    <property type="entry name" value="MazE_antitoxin"/>
    <property type="match status" value="1"/>
</dbReference>
<comment type="caution">
    <text evidence="3">The sequence shown here is derived from an EMBL/GenBank/DDBJ whole genome shotgun (WGS) entry which is preliminary data.</text>
</comment>
<dbReference type="PROSITE" id="PS51740">
    <property type="entry name" value="SPOVT_ABRB"/>
    <property type="match status" value="1"/>
</dbReference>
<dbReference type="AlphaFoldDB" id="A0A1G1WCR7"/>
<dbReference type="SMART" id="SM00966">
    <property type="entry name" value="SpoVT_AbrB"/>
    <property type="match status" value="1"/>
</dbReference>
<protein>
    <recommendedName>
        <fullName evidence="2">SpoVT-AbrB domain-containing protein</fullName>
    </recommendedName>
</protein>
<dbReference type="InterPro" id="IPR037914">
    <property type="entry name" value="SpoVT-AbrB_sf"/>
</dbReference>
<keyword evidence="1" id="KW-0238">DNA-binding</keyword>
<dbReference type="EMBL" id="MHCS01000045">
    <property type="protein sequence ID" value="OGY25483.1"/>
    <property type="molecule type" value="Genomic_DNA"/>
</dbReference>
<sequence>MAYTVSITSQGQISIPAKVRRQLGLEKAKKALVSVQEGKVVVEPVKDFLELGGSLKTNIKVSPRKMRQAFEQYLAEEAVGKSK</sequence>
<dbReference type="STRING" id="1802596.A2Z11_03580"/>
<name>A0A1G1WCR7_9BACT</name>
<evidence type="ECO:0000259" key="2">
    <source>
        <dbReference type="PROSITE" id="PS51740"/>
    </source>
</evidence>
<accession>A0A1G1WCR7</accession>
<evidence type="ECO:0000256" key="1">
    <source>
        <dbReference type="PROSITE-ProRule" id="PRU01076"/>
    </source>
</evidence>
<reference evidence="3 4" key="1">
    <citation type="journal article" date="2016" name="Nat. Commun.">
        <title>Thousands of microbial genomes shed light on interconnected biogeochemical processes in an aquifer system.</title>
        <authorList>
            <person name="Anantharaman K."/>
            <person name="Brown C.T."/>
            <person name="Hug L.A."/>
            <person name="Sharon I."/>
            <person name="Castelle C.J."/>
            <person name="Probst A.J."/>
            <person name="Thomas B.C."/>
            <person name="Singh A."/>
            <person name="Wilkins M.J."/>
            <person name="Karaoz U."/>
            <person name="Brodie E.L."/>
            <person name="Williams K.H."/>
            <person name="Hubbard S.S."/>
            <person name="Banfield J.F."/>
        </authorList>
    </citation>
    <scope>NUCLEOTIDE SEQUENCE [LARGE SCALE GENOMIC DNA]</scope>
</reference>
<proteinExistence type="predicted"/>
<dbReference type="NCBIfam" id="TIGR01439">
    <property type="entry name" value="lp_hng_hel_AbrB"/>
    <property type="match status" value="1"/>
</dbReference>
<organism evidence="3 4">
    <name type="scientific">Candidatus Woykebacteria bacterium RBG_16_43_9</name>
    <dbReference type="NCBI Taxonomy" id="1802596"/>
    <lineage>
        <taxon>Bacteria</taxon>
        <taxon>Candidatus Woykeibacteriota</taxon>
    </lineage>
</organism>
<feature type="domain" description="SpoVT-AbrB" evidence="2">
    <location>
        <begin position="2"/>
        <end position="47"/>
    </location>
</feature>
<dbReference type="Proteomes" id="UP000176389">
    <property type="component" value="Unassembled WGS sequence"/>
</dbReference>